<evidence type="ECO:0000256" key="7">
    <source>
        <dbReference type="ARBA" id="ARBA00023136"/>
    </source>
</evidence>
<keyword evidence="5 8" id="KW-0812">Transmembrane</keyword>
<dbReference type="PANTHER" id="PTHR11048">
    <property type="entry name" value="PRENYLTRANSFERASES"/>
    <property type="match status" value="1"/>
</dbReference>
<keyword evidence="7 8" id="KW-0472">Membrane</keyword>
<comment type="subcellular location">
    <subcellularLocation>
        <location evidence="2">Membrane</location>
        <topology evidence="2">Multi-pass membrane protein</topology>
    </subcellularLocation>
</comment>
<evidence type="ECO:0000256" key="8">
    <source>
        <dbReference type="SAM" id="Phobius"/>
    </source>
</evidence>
<sequence>MANMKGFLWKDTRVRGKVWYSQKKRALKCTQWFKTIIRMQKVQGGMCTNMRHAGDIRSNIISVQNGKSIFPLYAHKEIKVNEVSKSLHIGRVNLSSRTPSSDKMDTKKCAIRNIPLSNGRYMGICNGEKFIHIRNLERKIMKCYYSVNICDDKKESEKEEKKKMNNVNEHCNNNCENVWYSHWLSKSLRGKNTFFDVIKKNLIAYAYLSRLHIPTGMYLLFNSALYGYFLTFPVETLFTTSNDINWSSIYKIVKDIMLFTFGSVNSRIVGCIINDMFDKNYDRHVERTKNRPLANNTISMKRAFTYLVIHSVMSLLTLFQFNLQTIYIGLGSTFFIITYPLLKRITYYAQVYLSITFNLGFLISSSVNIDLLNNAVPLFVSFIPLCYFTIIYDTIYAHQDKHEDIKLNLKSLAIKWDKKTLKYSKFLTLNMTYLFYLSAYFFNMHYSYYIFSTCNILYLFFCLNKVSLNDKEKCMQFFKNSKNILLLIALSALAAKLCEAYKRNESLGDTTPMETPPKRL</sequence>
<proteinExistence type="inferred from homology"/>
<gene>
    <name evidence="9" type="ORF">PGO_114000</name>
</gene>
<dbReference type="PANTHER" id="PTHR11048:SF28">
    <property type="entry name" value="4-HYDROXYBENZOATE POLYPRENYLTRANSFERASE, MITOCHONDRIAL"/>
    <property type="match status" value="1"/>
</dbReference>
<comment type="caution">
    <text evidence="9">The sequence shown here is derived from an EMBL/GenBank/DDBJ whole genome shotgun (WGS) entry which is preliminary data.</text>
</comment>
<dbReference type="Proteomes" id="UP000195521">
    <property type="component" value="Unassembled WGS sequence"/>
</dbReference>
<comment type="cofactor">
    <cofactor evidence="1">
        <name>Mg(2+)</name>
        <dbReference type="ChEBI" id="CHEBI:18420"/>
    </cofactor>
</comment>
<reference evidence="10" key="1">
    <citation type="submission" date="2017-04" db="EMBL/GenBank/DDBJ databases">
        <title>Plasmodium gonderi genome.</title>
        <authorList>
            <person name="Arisue N."/>
            <person name="Honma H."/>
            <person name="Kawai S."/>
            <person name="Tougan T."/>
            <person name="Tanabe K."/>
            <person name="Horii T."/>
        </authorList>
    </citation>
    <scope>NUCLEOTIDE SEQUENCE [LARGE SCALE GENOMIC DNA]</scope>
    <source>
        <strain evidence="10">ATCC 30045</strain>
    </source>
</reference>
<evidence type="ECO:0000256" key="4">
    <source>
        <dbReference type="ARBA" id="ARBA00022679"/>
    </source>
</evidence>
<evidence type="ECO:0000313" key="10">
    <source>
        <dbReference type="Proteomes" id="UP000195521"/>
    </source>
</evidence>
<dbReference type="GeneID" id="39748678"/>
<keyword evidence="6 8" id="KW-1133">Transmembrane helix</keyword>
<feature type="transmembrane region" description="Helical" evidence="8">
    <location>
        <begin position="349"/>
        <end position="369"/>
    </location>
</feature>
<dbReference type="InterPro" id="IPR000537">
    <property type="entry name" value="UbiA_prenyltransferase"/>
</dbReference>
<comment type="similarity">
    <text evidence="3">Belongs to the UbiA prenyltransferase family.</text>
</comment>
<evidence type="ECO:0000256" key="5">
    <source>
        <dbReference type="ARBA" id="ARBA00022692"/>
    </source>
</evidence>
<feature type="transmembrane region" description="Helical" evidence="8">
    <location>
        <begin position="446"/>
        <end position="463"/>
    </location>
</feature>
<dbReference type="EMBL" id="BDQF01000012">
    <property type="protein sequence ID" value="GAW81946.1"/>
    <property type="molecule type" value="Genomic_DNA"/>
</dbReference>
<feature type="transmembrane region" description="Helical" evidence="8">
    <location>
        <begin position="375"/>
        <end position="396"/>
    </location>
</feature>
<dbReference type="InterPro" id="IPR030470">
    <property type="entry name" value="UbiA_prenylTrfase_CS"/>
</dbReference>
<dbReference type="GO" id="GO:0005743">
    <property type="term" value="C:mitochondrial inner membrane"/>
    <property type="evidence" value="ECO:0007669"/>
    <property type="project" value="TreeGrafter"/>
</dbReference>
<dbReference type="CDD" id="cd13959">
    <property type="entry name" value="PT_UbiA_COQ2"/>
    <property type="match status" value="1"/>
</dbReference>
<dbReference type="Gene3D" id="1.10.357.140">
    <property type="entry name" value="UbiA prenyltransferase"/>
    <property type="match status" value="1"/>
</dbReference>
<organism evidence="9 10">
    <name type="scientific">Plasmodium gonderi</name>
    <dbReference type="NCBI Taxonomy" id="77519"/>
    <lineage>
        <taxon>Eukaryota</taxon>
        <taxon>Sar</taxon>
        <taxon>Alveolata</taxon>
        <taxon>Apicomplexa</taxon>
        <taxon>Aconoidasida</taxon>
        <taxon>Haemosporida</taxon>
        <taxon>Plasmodiidae</taxon>
        <taxon>Plasmodium</taxon>
        <taxon>Plasmodium (Plasmodium)</taxon>
    </lineage>
</organism>
<dbReference type="GO" id="GO:0006744">
    <property type="term" value="P:ubiquinone biosynthetic process"/>
    <property type="evidence" value="ECO:0007669"/>
    <property type="project" value="TreeGrafter"/>
</dbReference>
<evidence type="ECO:0000256" key="3">
    <source>
        <dbReference type="ARBA" id="ARBA00005985"/>
    </source>
</evidence>
<evidence type="ECO:0000313" key="9">
    <source>
        <dbReference type="EMBL" id="GAW81946.1"/>
    </source>
</evidence>
<feature type="transmembrane region" description="Helical" evidence="8">
    <location>
        <begin position="325"/>
        <end position="342"/>
    </location>
</feature>
<dbReference type="InterPro" id="IPR039653">
    <property type="entry name" value="Prenyltransferase"/>
</dbReference>
<evidence type="ECO:0000256" key="6">
    <source>
        <dbReference type="ARBA" id="ARBA00022989"/>
    </source>
</evidence>
<keyword evidence="4 9" id="KW-0808">Transferase</keyword>
<keyword evidence="10" id="KW-1185">Reference proteome</keyword>
<evidence type="ECO:0000256" key="2">
    <source>
        <dbReference type="ARBA" id="ARBA00004141"/>
    </source>
</evidence>
<dbReference type="Pfam" id="PF01040">
    <property type="entry name" value="UbiA"/>
    <property type="match status" value="1"/>
</dbReference>
<dbReference type="InterPro" id="IPR044878">
    <property type="entry name" value="UbiA_sf"/>
</dbReference>
<protein>
    <submittedName>
        <fullName evidence="9">Para-hydroxybenzoate--polyprenyltransferase</fullName>
    </submittedName>
</protein>
<dbReference type="OrthoDB" id="18170at2759"/>
<dbReference type="FunFam" id="1.20.120.1780:FF:000001">
    <property type="entry name" value="4-hydroxybenzoate octaprenyltransferase"/>
    <property type="match status" value="1"/>
</dbReference>
<dbReference type="Gene3D" id="1.20.120.1780">
    <property type="entry name" value="UbiA prenyltransferase"/>
    <property type="match status" value="1"/>
</dbReference>
<dbReference type="GO" id="GO:0016765">
    <property type="term" value="F:transferase activity, transferring alkyl or aryl (other than methyl) groups"/>
    <property type="evidence" value="ECO:0007669"/>
    <property type="project" value="InterPro"/>
</dbReference>
<dbReference type="PROSITE" id="PS00943">
    <property type="entry name" value="UBIA"/>
    <property type="match status" value="1"/>
</dbReference>
<name>A0A1Y1JHE6_PLAGO</name>
<accession>A0A1Y1JHE6</accession>
<feature type="transmembrane region" description="Helical" evidence="8">
    <location>
        <begin position="423"/>
        <end position="440"/>
    </location>
</feature>
<dbReference type="AlphaFoldDB" id="A0A1Y1JHE6"/>
<evidence type="ECO:0000256" key="1">
    <source>
        <dbReference type="ARBA" id="ARBA00001946"/>
    </source>
</evidence>
<dbReference type="RefSeq" id="XP_028544535.1">
    <property type="nucleotide sequence ID" value="XM_028688734.1"/>
</dbReference>